<name>A0A061QMV9_9CHLO</name>
<proteinExistence type="predicted"/>
<protein>
    <submittedName>
        <fullName evidence="1">Uncharacterized protein</fullName>
    </submittedName>
</protein>
<dbReference type="EMBL" id="GBEZ01027638">
    <property type="protein sequence ID" value="JAC59696.1"/>
    <property type="molecule type" value="Transcribed_RNA"/>
</dbReference>
<sequence>MSQTTKKGNGTLMTLFWDVYLLLRRDWIACYKCASRRISNIRG</sequence>
<gene>
    <name evidence="1" type="ORF">TSPGSL018_30814</name>
</gene>
<organism evidence="1">
    <name type="scientific">Tetraselmis sp. GSL018</name>
    <dbReference type="NCBI Taxonomy" id="582737"/>
    <lineage>
        <taxon>Eukaryota</taxon>
        <taxon>Viridiplantae</taxon>
        <taxon>Chlorophyta</taxon>
        <taxon>core chlorophytes</taxon>
        <taxon>Chlorodendrophyceae</taxon>
        <taxon>Chlorodendrales</taxon>
        <taxon>Chlorodendraceae</taxon>
        <taxon>Tetraselmis</taxon>
    </lineage>
</organism>
<dbReference type="AlphaFoldDB" id="A0A061QMV9"/>
<reference evidence="1" key="1">
    <citation type="submission" date="2014-05" db="EMBL/GenBank/DDBJ databases">
        <title>The transcriptome of the halophilic microalga Tetraselmis sp. GSL018 isolated from the Great Salt Lake, Utah.</title>
        <authorList>
            <person name="Jinkerson R.E."/>
            <person name="D'Adamo S."/>
            <person name="Posewitz M.C."/>
        </authorList>
    </citation>
    <scope>NUCLEOTIDE SEQUENCE</scope>
    <source>
        <strain evidence="1">GSL018</strain>
    </source>
</reference>
<accession>A0A061QMV9</accession>
<evidence type="ECO:0000313" key="1">
    <source>
        <dbReference type="EMBL" id="JAC59696.1"/>
    </source>
</evidence>